<dbReference type="Proteomes" id="UP000295063">
    <property type="component" value="Unassembled WGS sequence"/>
</dbReference>
<organism evidence="1 2">
    <name type="scientific">Anaerospora hongkongensis</name>
    <dbReference type="NCBI Taxonomy" id="244830"/>
    <lineage>
        <taxon>Bacteria</taxon>
        <taxon>Bacillati</taxon>
        <taxon>Bacillota</taxon>
        <taxon>Negativicutes</taxon>
        <taxon>Selenomonadales</taxon>
        <taxon>Sporomusaceae</taxon>
        <taxon>Anaerospora</taxon>
    </lineage>
</organism>
<evidence type="ECO:0000313" key="2">
    <source>
        <dbReference type="Proteomes" id="UP000295063"/>
    </source>
</evidence>
<evidence type="ECO:0000313" key="1">
    <source>
        <dbReference type="EMBL" id="TCL38743.1"/>
    </source>
</evidence>
<comment type="caution">
    <text evidence="1">The sequence shown here is derived from an EMBL/GenBank/DDBJ whole genome shotgun (WGS) entry which is preliminary data.</text>
</comment>
<dbReference type="AlphaFoldDB" id="A0A4R1Q092"/>
<sequence length="57" mass="6512">MVYRWAYYHSWSLPYGLGFGGALDGFGHKFGNGFGGSFGQNRHFMNEIHELAHYIRG</sequence>
<keyword evidence="2" id="KW-1185">Reference proteome</keyword>
<accession>A0A4R1Q092</accession>
<proteinExistence type="predicted"/>
<name>A0A4R1Q092_9FIRM</name>
<protein>
    <submittedName>
        <fullName evidence="1">Uncharacterized protein</fullName>
    </submittedName>
</protein>
<dbReference type="RefSeq" id="WP_165898798.1">
    <property type="nucleotide sequence ID" value="NZ_DALYTA010000009.1"/>
</dbReference>
<gene>
    <name evidence="1" type="ORF">EV210_103223</name>
</gene>
<dbReference type="EMBL" id="SLUI01000003">
    <property type="protein sequence ID" value="TCL38743.1"/>
    <property type="molecule type" value="Genomic_DNA"/>
</dbReference>
<reference evidence="1 2" key="1">
    <citation type="submission" date="2019-03" db="EMBL/GenBank/DDBJ databases">
        <title>Genomic Encyclopedia of Type Strains, Phase IV (KMG-IV): sequencing the most valuable type-strain genomes for metagenomic binning, comparative biology and taxonomic classification.</title>
        <authorList>
            <person name="Goeker M."/>
        </authorList>
    </citation>
    <scope>NUCLEOTIDE SEQUENCE [LARGE SCALE GENOMIC DNA]</scope>
    <source>
        <strain evidence="1 2">DSM 15969</strain>
    </source>
</reference>